<comment type="caution">
    <text evidence="8">The sequence shown here is derived from an EMBL/GenBank/DDBJ whole genome shotgun (WGS) entry which is preliminary data.</text>
</comment>
<evidence type="ECO:0000256" key="6">
    <source>
        <dbReference type="SAM" id="Phobius"/>
    </source>
</evidence>
<evidence type="ECO:0000256" key="3">
    <source>
        <dbReference type="ARBA" id="ARBA00022989"/>
    </source>
</evidence>
<evidence type="ECO:0000256" key="4">
    <source>
        <dbReference type="ARBA" id="ARBA00023136"/>
    </source>
</evidence>
<accession>A0AAE1AFQ0</accession>
<feature type="transmembrane region" description="Helical" evidence="6">
    <location>
        <begin position="494"/>
        <end position="519"/>
    </location>
</feature>
<feature type="domain" description="G-protein coupled receptors family 1 profile" evidence="7">
    <location>
        <begin position="229"/>
        <end position="516"/>
    </location>
</feature>
<dbReference type="GO" id="GO:0004930">
    <property type="term" value="F:G protein-coupled receptor activity"/>
    <property type="evidence" value="ECO:0007669"/>
    <property type="project" value="InterPro"/>
</dbReference>
<feature type="region of interest" description="Disordered" evidence="5">
    <location>
        <begin position="63"/>
        <end position="88"/>
    </location>
</feature>
<keyword evidence="9" id="KW-1185">Reference proteome</keyword>
<dbReference type="AlphaFoldDB" id="A0AAE1AFQ0"/>
<protein>
    <recommendedName>
        <fullName evidence="7">G-protein coupled receptors family 1 profile domain-containing protein</fullName>
    </recommendedName>
</protein>
<dbReference type="PANTHER" id="PTHR46641:SF2">
    <property type="entry name" value="FMRFAMIDE RECEPTOR"/>
    <property type="match status" value="1"/>
</dbReference>
<dbReference type="InterPro" id="IPR000276">
    <property type="entry name" value="GPCR_Rhodpsn"/>
</dbReference>
<feature type="transmembrane region" description="Helical" evidence="6">
    <location>
        <begin position="455"/>
        <end position="474"/>
    </location>
</feature>
<evidence type="ECO:0000313" key="9">
    <source>
        <dbReference type="Proteomes" id="UP001283361"/>
    </source>
</evidence>
<sequence>MSNFIGQERGKISKFGNSVAGIQTLERSATAEISSSEKPSEDWDFINFENDWPFSSNLSFSNGLDFDGAEPSPESKSDSPQTRGQVGDIPCCLHDMMRETETQEYGQTSIAELTQGKKNRSDNLSLDVYWKNNEFENESSLLSANALHFKRVNISGNLEPSNVNGAVDFWENMTTGESSLGNNSSTNNTIPKENGIQIGDKGILKRGLLNTILTYFRCVIIVPVSISVISVILSVAVFRDKNFVYKGKPLVISFNLFEGLKCIAYLVFRVVKLYKGNSDITWNSWYAQFFVYYVMWLPISLGRIGILHNGLITLDRFFTVAFPLRRYNKRLVTCPKTCVAVIVVSMLAYQSAPLIIFFREVEPLIDYQKTFYTEEIISEIYRTNPVAFRKYWLVLTIGHALFVYIPLILSLVFNTLTIVSLKRHEKRTKATLKDSHPCSSAVQSRTQAVKGQTNTMVVVSSLVFAVLVLFRRALPLVTIFVPEFGEGRQEMHLYILMNDIFIFFDCVSPLVNIISYTTLSSQFRLRLKKILLSPYYISGSQTDLPQATNNTSDMN</sequence>
<feature type="transmembrane region" description="Helical" evidence="6">
    <location>
        <begin position="280"/>
        <end position="299"/>
    </location>
</feature>
<dbReference type="InterPro" id="IPR017452">
    <property type="entry name" value="GPCR_Rhodpsn_7TM"/>
</dbReference>
<dbReference type="SUPFAM" id="SSF81321">
    <property type="entry name" value="Family A G protein-coupled receptor-like"/>
    <property type="match status" value="1"/>
</dbReference>
<evidence type="ECO:0000256" key="2">
    <source>
        <dbReference type="ARBA" id="ARBA00022692"/>
    </source>
</evidence>
<feature type="transmembrane region" description="Helical" evidence="6">
    <location>
        <begin position="337"/>
        <end position="358"/>
    </location>
</feature>
<dbReference type="Proteomes" id="UP001283361">
    <property type="component" value="Unassembled WGS sequence"/>
</dbReference>
<dbReference type="GO" id="GO:0016020">
    <property type="term" value="C:membrane"/>
    <property type="evidence" value="ECO:0007669"/>
    <property type="project" value="UniProtKB-SubCell"/>
</dbReference>
<dbReference type="Gene3D" id="1.20.1070.10">
    <property type="entry name" value="Rhodopsin 7-helix transmembrane proteins"/>
    <property type="match status" value="1"/>
</dbReference>
<name>A0AAE1AFQ0_9GAST</name>
<evidence type="ECO:0000259" key="7">
    <source>
        <dbReference type="PROSITE" id="PS50262"/>
    </source>
</evidence>
<gene>
    <name evidence="8" type="ORF">RRG08_000958</name>
</gene>
<dbReference type="PANTHER" id="PTHR46641">
    <property type="entry name" value="FMRFAMIDE RECEPTOR-RELATED"/>
    <property type="match status" value="1"/>
</dbReference>
<dbReference type="EMBL" id="JAWDGP010001945">
    <property type="protein sequence ID" value="KAK3786753.1"/>
    <property type="molecule type" value="Genomic_DNA"/>
</dbReference>
<keyword evidence="2 6" id="KW-0812">Transmembrane</keyword>
<feature type="transmembrane region" description="Helical" evidence="6">
    <location>
        <begin position="215"/>
        <end position="238"/>
    </location>
</feature>
<proteinExistence type="predicted"/>
<feature type="transmembrane region" description="Helical" evidence="6">
    <location>
        <begin position="391"/>
        <end position="419"/>
    </location>
</feature>
<reference evidence="8" key="1">
    <citation type="journal article" date="2023" name="G3 (Bethesda)">
        <title>A reference genome for the long-term kleptoplast-retaining sea slug Elysia crispata morphotype clarki.</title>
        <authorList>
            <person name="Eastman K.E."/>
            <person name="Pendleton A.L."/>
            <person name="Shaikh M.A."/>
            <person name="Suttiyut T."/>
            <person name="Ogas R."/>
            <person name="Tomko P."/>
            <person name="Gavelis G."/>
            <person name="Widhalm J.R."/>
            <person name="Wisecaver J.H."/>
        </authorList>
    </citation>
    <scope>NUCLEOTIDE SEQUENCE</scope>
    <source>
        <strain evidence="8">ECLA1</strain>
    </source>
</reference>
<evidence type="ECO:0000256" key="1">
    <source>
        <dbReference type="ARBA" id="ARBA00004370"/>
    </source>
</evidence>
<keyword evidence="4 6" id="KW-0472">Membrane</keyword>
<evidence type="ECO:0000256" key="5">
    <source>
        <dbReference type="SAM" id="MobiDB-lite"/>
    </source>
</evidence>
<dbReference type="InterPro" id="IPR052954">
    <property type="entry name" value="GPCR-Ligand_Int"/>
</dbReference>
<organism evidence="8 9">
    <name type="scientific">Elysia crispata</name>
    <name type="common">lettuce slug</name>
    <dbReference type="NCBI Taxonomy" id="231223"/>
    <lineage>
        <taxon>Eukaryota</taxon>
        <taxon>Metazoa</taxon>
        <taxon>Spiralia</taxon>
        <taxon>Lophotrochozoa</taxon>
        <taxon>Mollusca</taxon>
        <taxon>Gastropoda</taxon>
        <taxon>Heterobranchia</taxon>
        <taxon>Euthyneura</taxon>
        <taxon>Panpulmonata</taxon>
        <taxon>Sacoglossa</taxon>
        <taxon>Placobranchoidea</taxon>
        <taxon>Plakobranchidae</taxon>
        <taxon>Elysia</taxon>
    </lineage>
</organism>
<feature type="transmembrane region" description="Helical" evidence="6">
    <location>
        <begin position="250"/>
        <end position="268"/>
    </location>
</feature>
<comment type="subcellular location">
    <subcellularLocation>
        <location evidence="1">Membrane</location>
    </subcellularLocation>
</comment>
<keyword evidence="3 6" id="KW-1133">Transmembrane helix</keyword>
<dbReference type="PROSITE" id="PS00237">
    <property type="entry name" value="G_PROTEIN_RECEP_F1_1"/>
    <property type="match status" value="1"/>
</dbReference>
<dbReference type="PROSITE" id="PS50262">
    <property type="entry name" value="G_PROTEIN_RECEP_F1_2"/>
    <property type="match status" value="1"/>
</dbReference>
<evidence type="ECO:0000313" key="8">
    <source>
        <dbReference type="EMBL" id="KAK3786753.1"/>
    </source>
</evidence>